<dbReference type="AlphaFoldDB" id="A0A5A9W6V9"/>
<evidence type="ECO:0000313" key="2">
    <source>
        <dbReference type="Proteomes" id="UP000325302"/>
    </source>
</evidence>
<name>A0A5A9W6V9_9GAMM</name>
<dbReference type="SUPFAM" id="SSF54611">
    <property type="entry name" value="SecB-like"/>
    <property type="match status" value="1"/>
</dbReference>
<sequence>MTISHTLQKAIDSLRLQDVYLRDSFAHCHDEFDPKYLGEQEALNVQQMHVVRQTVIADLEGNGKLVRVFVRFGVRWVNPIAERSMDEQGSPSVVANIEAEFIAEYALEQEISQTCIDDFATQNASLHVWPYWREFLASQCERMRLPRIVLPAWQLPHHRREESSGC</sequence>
<gene>
    <name evidence="1" type="ORF">E1H14_03405</name>
</gene>
<reference evidence="1 2" key="1">
    <citation type="submission" date="2019-03" db="EMBL/GenBank/DDBJ databases">
        <title>Nitrincola sp. nov. isolated from an Indian soda lake.</title>
        <authorList>
            <person name="Joshi A."/>
            <person name="Thite S.V."/>
            <person name="Joseph N."/>
            <person name="Dhotre D."/>
            <person name="Moorthy M."/>
            <person name="Shouche Y.S."/>
        </authorList>
    </citation>
    <scope>NUCLEOTIDE SEQUENCE [LARGE SCALE GENOMIC DNA]</scope>
    <source>
        <strain evidence="1 2">MEB193</strain>
    </source>
</reference>
<comment type="caution">
    <text evidence="1">The sequence shown here is derived from an EMBL/GenBank/DDBJ whole genome shotgun (WGS) entry which is preliminary data.</text>
</comment>
<accession>A0A5A9W6V9</accession>
<dbReference type="OrthoDB" id="6058761at2"/>
<keyword evidence="2" id="KW-1185">Reference proteome</keyword>
<organism evidence="1 2">
    <name type="scientific">Nitrincola tapanii</name>
    <dbReference type="NCBI Taxonomy" id="1708751"/>
    <lineage>
        <taxon>Bacteria</taxon>
        <taxon>Pseudomonadati</taxon>
        <taxon>Pseudomonadota</taxon>
        <taxon>Gammaproteobacteria</taxon>
        <taxon>Oceanospirillales</taxon>
        <taxon>Oceanospirillaceae</taxon>
        <taxon>Nitrincola</taxon>
    </lineage>
</organism>
<dbReference type="Proteomes" id="UP000325302">
    <property type="component" value="Unassembled WGS sequence"/>
</dbReference>
<dbReference type="EMBL" id="SMRS01000002">
    <property type="protein sequence ID" value="KAA0875749.1"/>
    <property type="molecule type" value="Genomic_DNA"/>
</dbReference>
<protein>
    <submittedName>
        <fullName evidence="1">Preprotein translocase subunit SecB</fullName>
    </submittedName>
</protein>
<proteinExistence type="predicted"/>
<dbReference type="RefSeq" id="WP_149390053.1">
    <property type="nucleotide sequence ID" value="NZ_SMRS01000002.1"/>
</dbReference>
<evidence type="ECO:0000313" key="1">
    <source>
        <dbReference type="EMBL" id="KAA0875749.1"/>
    </source>
</evidence>
<dbReference type="InterPro" id="IPR035958">
    <property type="entry name" value="SecB-like_sf"/>
</dbReference>